<dbReference type="OrthoDB" id="9768793at2"/>
<dbReference type="SUPFAM" id="SSF51430">
    <property type="entry name" value="NAD(P)-linked oxidoreductase"/>
    <property type="match status" value="1"/>
</dbReference>
<gene>
    <name evidence="2" type="ORF">H074_25647</name>
</gene>
<dbReference type="PANTHER" id="PTHR43364:SF18">
    <property type="entry name" value="OXIDOREDUCTASE"/>
    <property type="match status" value="1"/>
</dbReference>
<organism evidence="2 3">
    <name type="scientific">Amycolatopsis decaplanina DSM 44594</name>
    <dbReference type="NCBI Taxonomy" id="1284240"/>
    <lineage>
        <taxon>Bacteria</taxon>
        <taxon>Bacillati</taxon>
        <taxon>Actinomycetota</taxon>
        <taxon>Actinomycetes</taxon>
        <taxon>Pseudonocardiales</taxon>
        <taxon>Pseudonocardiaceae</taxon>
        <taxon>Amycolatopsis</taxon>
    </lineage>
</organism>
<reference evidence="2 3" key="1">
    <citation type="journal article" date="2013" name="Genome Announc.">
        <title>Draft Genome Sequence of Amycolatopsis decaplanina Strain DSM 44594T.</title>
        <authorList>
            <person name="Kaur N."/>
            <person name="Kumar S."/>
            <person name="Bala M."/>
            <person name="Raghava G.P."/>
            <person name="Mayilraj S."/>
        </authorList>
    </citation>
    <scope>NUCLEOTIDE SEQUENCE [LARGE SCALE GENOMIC DNA]</scope>
    <source>
        <strain evidence="2 3">DSM 44594</strain>
    </source>
</reference>
<name>M2X1Q7_9PSEU</name>
<proteinExistence type="predicted"/>
<dbReference type="RefSeq" id="WP_007032954.1">
    <property type="nucleotide sequence ID" value="NZ_AOHO01000068.1"/>
</dbReference>
<sequence>MERLELGATDLVVSRLGLGTMTWGGVTDEEAAAEQLKAFIEAGGNFLDTADVYAGGRAEETIGKLLGGVVAREDIVLASKAVGVLDGEPRPRSDASKRHLLEALDASLRRLGTDHLDLWQMHAWDSTVPLEETMEAIDVAVSSGRVRHAGICNYSGWQTMKATGIQKAQGRPPLASTQVEYSLLERGIEREVVPAVQDQNLGILCWASLGRGVLTGKYRNGVPERRLKSKPFQAYVGQRLDEHSTRIVAAVAEAADTLGVGMVDIALSWLWRQPWVTVALVGARNSAQLQDSLAAATKNFTLPEDTLSSLSLVSRPQRGYPENGV</sequence>
<dbReference type="InterPro" id="IPR023210">
    <property type="entry name" value="NADP_OxRdtase_dom"/>
</dbReference>
<dbReference type="AlphaFoldDB" id="M2X1Q7"/>
<dbReference type="GO" id="GO:0005829">
    <property type="term" value="C:cytosol"/>
    <property type="evidence" value="ECO:0007669"/>
    <property type="project" value="TreeGrafter"/>
</dbReference>
<dbReference type="Pfam" id="PF00248">
    <property type="entry name" value="Aldo_ket_red"/>
    <property type="match status" value="1"/>
</dbReference>
<evidence type="ECO:0000313" key="3">
    <source>
        <dbReference type="Proteomes" id="UP000054226"/>
    </source>
</evidence>
<evidence type="ECO:0000313" key="2">
    <source>
        <dbReference type="EMBL" id="EME54956.1"/>
    </source>
</evidence>
<evidence type="ECO:0000259" key="1">
    <source>
        <dbReference type="Pfam" id="PF00248"/>
    </source>
</evidence>
<dbReference type="Proteomes" id="UP000054226">
    <property type="component" value="Unassembled WGS sequence"/>
</dbReference>
<dbReference type="PANTHER" id="PTHR43364">
    <property type="entry name" value="NADH-SPECIFIC METHYLGLYOXAL REDUCTASE-RELATED"/>
    <property type="match status" value="1"/>
</dbReference>
<comment type="caution">
    <text evidence="2">The sequence shown here is derived from an EMBL/GenBank/DDBJ whole genome shotgun (WGS) entry which is preliminary data.</text>
</comment>
<dbReference type="InterPro" id="IPR036812">
    <property type="entry name" value="NAD(P)_OxRdtase_dom_sf"/>
</dbReference>
<accession>M2X1Q7</accession>
<dbReference type="InterPro" id="IPR050523">
    <property type="entry name" value="AKR_Detox_Biosynth"/>
</dbReference>
<dbReference type="PATRIC" id="fig|1284240.4.peg.5210"/>
<keyword evidence="3" id="KW-1185">Reference proteome</keyword>
<dbReference type="Gene3D" id="3.20.20.100">
    <property type="entry name" value="NADP-dependent oxidoreductase domain"/>
    <property type="match status" value="1"/>
</dbReference>
<feature type="domain" description="NADP-dependent oxidoreductase" evidence="1">
    <location>
        <begin position="15"/>
        <end position="307"/>
    </location>
</feature>
<dbReference type="EMBL" id="AOHO01000068">
    <property type="protein sequence ID" value="EME54956.1"/>
    <property type="molecule type" value="Genomic_DNA"/>
</dbReference>
<protein>
    <submittedName>
        <fullName evidence="2">Aldo/keto reductase</fullName>
    </submittedName>
</protein>